<evidence type="ECO:0000313" key="10">
    <source>
        <dbReference type="EMBL" id="MAH63597.1"/>
    </source>
</evidence>
<dbReference type="CDD" id="cd09086">
    <property type="entry name" value="ExoIII-like_AP-endo"/>
    <property type="match status" value="1"/>
</dbReference>
<feature type="active site" description="Proton acceptor" evidence="6">
    <location>
        <position position="252"/>
    </location>
</feature>
<dbReference type="EMBL" id="NZEX01000101">
    <property type="protein sequence ID" value="MAH63597.1"/>
    <property type="molecule type" value="Genomic_DNA"/>
</dbReference>
<dbReference type="GO" id="GO:0003677">
    <property type="term" value="F:DNA binding"/>
    <property type="evidence" value="ECO:0007669"/>
    <property type="project" value="InterPro"/>
</dbReference>
<dbReference type="PROSITE" id="PS51435">
    <property type="entry name" value="AP_NUCLEASE_F1_4"/>
    <property type="match status" value="1"/>
</dbReference>
<dbReference type="InterPro" id="IPR004808">
    <property type="entry name" value="AP_endonuc_1"/>
</dbReference>
<dbReference type="PROSITE" id="PS00726">
    <property type="entry name" value="AP_NUCLEASE_F1_1"/>
    <property type="match status" value="1"/>
</dbReference>
<evidence type="ECO:0000259" key="9">
    <source>
        <dbReference type="Pfam" id="PF03372"/>
    </source>
</evidence>
<accession>A0A2D6YK56</accession>
<gene>
    <name evidence="10" type="primary">xth</name>
    <name evidence="10" type="ORF">CMN54_09175</name>
</gene>
<dbReference type="AlphaFoldDB" id="A0A2D6YK56"/>
<feature type="binding site" evidence="7">
    <location>
        <position position="153"/>
    </location>
    <ligand>
        <name>Mg(2+)</name>
        <dbReference type="ChEBI" id="CHEBI:18420"/>
        <label>1</label>
    </ligand>
</feature>
<feature type="site" description="Interaction with DNA substrate" evidence="8">
    <location>
        <position position="252"/>
    </location>
</feature>
<reference evidence="11" key="1">
    <citation type="submission" date="2017-09" db="EMBL/GenBank/DDBJ databases">
        <title>The Reconstruction of 2,631 Draft Metagenome-Assembled Genomes from the Global Oceans.</title>
        <authorList>
            <person name="Tully B.J."/>
            <person name="Graham E.D."/>
            <person name="Heidelberg J.F."/>
        </authorList>
    </citation>
    <scope>NUCLEOTIDE SEQUENCE [LARGE SCALE GENOMIC DNA]</scope>
</reference>
<dbReference type="GO" id="GO:0046872">
    <property type="term" value="F:metal ion binding"/>
    <property type="evidence" value="ECO:0007669"/>
    <property type="project" value="UniProtKB-KW"/>
</dbReference>
<dbReference type="Gene3D" id="3.60.10.10">
    <property type="entry name" value="Endonuclease/exonuclease/phosphatase"/>
    <property type="match status" value="1"/>
</dbReference>
<feature type="binding site" evidence="7">
    <location>
        <position position="41"/>
    </location>
    <ligand>
        <name>Mg(2+)</name>
        <dbReference type="ChEBI" id="CHEBI:18420"/>
        <label>1</label>
    </ligand>
</feature>
<dbReference type="InterPro" id="IPR005135">
    <property type="entry name" value="Endo/exonuclease/phosphatase"/>
</dbReference>
<evidence type="ECO:0000256" key="2">
    <source>
        <dbReference type="ARBA" id="ARBA00007092"/>
    </source>
</evidence>
<feature type="binding site" evidence="7">
    <location>
        <position position="252"/>
    </location>
    <ligand>
        <name>Mg(2+)</name>
        <dbReference type="ChEBI" id="CHEBI:18420"/>
        <label>1</label>
    </ligand>
</feature>
<comment type="cofactor">
    <cofactor evidence="7">
        <name>Mg(2+)</name>
        <dbReference type="ChEBI" id="CHEBI:18420"/>
    </cofactor>
    <cofactor evidence="7">
        <name>Mn(2+)</name>
        <dbReference type="ChEBI" id="CHEBI:29035"/>
    </cofactor>
    <text evidence="7">Probably binds two magnesium or manganese ions per subunit.</text>
</comment>
<evidence type="ECO:0000256" key="7">
    <source>
        <dbReference type="PIRSR" id="PIRSR604808-2"/>
    </source>
</evidence>
<feature type="site" description="Transition state stabilizer" evidence="8">
    <location>
        <position position="153"/>
    </location>
</feature>
<dbReference type="GO" id="GO:0006281">
    <property type="term" value="P:DNA repair"/>
    <property type="evidence" value="ECO:0007669"/>
    <property type="project" value="InterPro"/>
</dbReference>
<dbReference type="PROSITE" id="PS00728">
    <property type="entry name" value="AP_NUCLEASE_F1_3"/>
    <property type="match status" value="1"/>
</dbReference>
<dbReference type="InterPro" id="IPR020847">
    <property type="entry name" value="AP_endonuclease_F1_BS"/>
</dbReference>
<feature type="active site" description="Proton donor/acceptor" evidence="6">
    <location>
        <position position="151"/>
    </location>
</feature>
<dbReference type="NCBIfam" id="TIGR00195">
    <property type="entry name" value="exoDNase_III"/>
    <property type="match status" value="1"/>
</dbReference>
<evidence type="ECO:0000256" key="6">
    <source>
        <dbReference type="PIRSR" id="PIRSR604808-1"/>
    </source>
</evidence>
<evidence type="ECO:0000256" key="3">
    <source>
        <dbReference type="ARBA" id="ARBA00022723"/>
    </source>
</evidence>
<feature type="binding site" evidence="7">
    <location>
        <position position="151"/>
    </location>
    <ligand>
        <name>Mg(2+)</name>
        <dbReference type="ChEBI" id="CHEBI:18420"/>
        <label>1</label>
    </ligand>
</feature>
<comment type="caution">
    <text evidence="10">The sequence shown here is derived from an EMBL/GenBank/DDBJ whole genome shotgun (WGS) entry which is preliminary data.</text>
</comment>
<dbReference type="PANTHER" id="PTHR43250">
    <property type="entry name" value="EXODEOXYRIBONUCLEASE III"/>
    <property type="match status" value="1"/>
</dbReference>
<proteinExistence type="inferred from homology"/>
<evidence type="ECO:0000256" key="1">
    <source>
        <dbReference type="ARBA" id="ARBA00001936"/>
    </source>
</evidence>
<sequence>MFEQGNNFTVVTWNINSIRSRIALLLDWLAEKQPDLVALQETKVEDVQFPIFDLQQAGYHSVFNGQKSYNGVAFLCKEVPDQIRIGFRNGFDPENCRLISVLLRGIWFINVYLPQGQSVSSEKFAYKLEFLEQLTAELSEYPIEKMIVLGDLNIAPEDIDVPDPTAMKEMVSFRPEERAAFQNLLALGLHDVFRKFSKESGQYTWWDYRTRGFERNDGMRIDHILSSEYLIEQATQSYIDLENRSKAKPSDHAPVFSCFTIIE</sequence>
<name>A0A2D6YK56_9DELT</name>
<dbReference type="GO" id="GO:0004519">
    <property type="term" value="F:endonuclease activity"/>
    <property type="evidence" value="ECO:0007669"/>
    <property type="project" value="InterPro"/>
</dbReference>
<feature type="site" description="Important for catalytic activity" evidence="8">
    <location>
        <position position="222"/>
    </location>
</feature>
<dbReference type="PANTHER" id="PTHR43250:SF2">
    <property type="entry name" value="EXODEOXYRIBONUCLEASE III"/>
    <property type="match status" value="1"/>
</dbReference>
<dbReference type="InterPro" id="IPR036691">
    <property type="entry name" value="Endo/exonu/phosph_ase_sf"/>
</dbReference>
<feature type="domain" description="Endonuclease/exonuclease/phosphatase" evidence="9">
    <location>
        <begin position="11"/>
        <end position="252"/>
    </location>
</feature>
<evidence type="ECO:0000256" key="4">
    <source>
        <dbReference type="ARBA" id="ARBA00022801"/>
    </source>
</evidence>
<dbReference type="Pfam" id="PF03372">
    <property type="entry name" value="Exo_endo_phos"/>
    <property type="match status" value="1"/>
</dbReference>
<comment type="cofactor">
    <cofactor evidence="1">
        <name>Mn(2+)</name>
        <dbReference type="ChEBI" id="CHEBI:29035"/>
    </cofactor>
</comment>
<dbReference type="SUPFAM" id="SSF56219">
    <property type="entry name" value="DNase I-like"/>
    <property type="match status" value="1"/>
</dbReference>
<feature type="active site" evidence="6">
    <location>
        <position position="112"/>
    </location>
</feature>
<protein>
    <submittedName>
        <fullName evidence="10">Exodeoxyribonuclease III</fullName>
    </submittedName>
</protein>
<feature type="binding site" evidence="7">
    <location>
        <position position="251"/>
    </location>
    <ligand>
        <name>Mg(2+)</name>
        <dbReference type="ChEBI" id="CHEBI:18420"/>
        <label>1</label>
    </ligand>
</feature>
<dbReference type="InterPro" id="IPR037493">
    <property type="entry name" value="ExoIII-like"/>
</dbReference>
<feature type="binding site" evidence="7">
    <location>
        <position position="14"/>
    </location>
    <ligand>
        <name>Mg(2+)</name>
        <dbReference type="ChEBI" id="CHEBI:18420"/>
        <label>1</label>
    </ligand>
</feature>
<dbReference type="InterPro" id="IPR020848">
    <property type="entry name" value="AP_endonuclease_F1_CS"/>
</dbReference>
<keyword evidence="7" id="KW-0464">Manganese</keyword>
<evidence type="ECO:0000256" key="8">
    <source>
        <dbReference type="PIRSR" id="PIRSR604808-3"/>
    </source>
</evidence>
<keyword evidence="5 7" id="KW-0460">Magnesium</keyword>
<keyword evidence="3 7" id="KW-0479">Metal-binding</keyword>
<organism evidence="10 11">
    <name type="scientific">SAR324 cluster bacterium</name>
    <dbReference type="NCBI Taxonomy" id="2024889"/>
    <lineage>
        <taxon>Bacteria</taxon>
        <taxon>Deltaproteobacteria</taxon>
        <taxon>SAR324 cluster</taxon>
    </lineage>
</organism>
<comment type="similarity">
    <text evidence="2">Belongs to the DNA repair enzymes AP/ExoA family.</text>
</comment>
<dbReference type="NCBIfam" id="TIGR00633">
    <property type="entry name" value="xth"/>
    <property type="match status" value="1"/>
</dbReference>
<dbReference type="GO" id="GO:0008311">
    <property type="term" value="F:double-stranded DNA 3'-5' DNA exonuclease activity"/>
    <property type="evidence" value="ECO:0007669"/>
    <property type="project" value="InterPro"/>
</dbReference>
<keyword evidence="4" id="KW-0378">Hydrolase</keyword>
<evidence type="ECO:0000256" key="5">
    <source>
        <dbReference type="ARBA" id="ARBA00022842"/>
    </source>
</evidence>
<dbReference type="Proteomes" id="UP000226525">
    <property type="component" value="Unassembled WGS sequence"/>
</dbReference>
<evidence type="ECO:0000313" key="11">
    <source>
        <dbReference type="Proteomes" id="UP000226525"/>
    </source>
</evidence>